<evidence type="ECO:0000313" key="3">
    <source>
        <dbReference type="EMBL" id="TKC90102.1"/>
    </source>
</evidence>
<dbReference type="SUPFAM" id="SSF50346">
    <property type="entry name" value="PRC-barrel domain"/>
    <property type="match status" value="2"/>
</dbReference>
<evidence type="ECO:0000256" key="1">
    <source>
        <dbReference type="SAM" id="MobiDB-lite"/>
    </source>
</evidence>
<dbReference type="InterPro" id="IPR011033">
    <property type="entry name" value="PRC_barrel-like_sf"/>
</dbReference>
<dbReference type="OrthoDB" id="9085961at2"/>
<dbReference type="EMBL" id="SWJE01000004">
    <property type="protein sequence ID" value="TKC90102.1"/>
    <property type="molecule type" value="Genomic_DNA"/>
</dbReference>
<keyword evidence="2" id="KW-0472">Membrane</keyword>
<dbReference type="PROSITE" id="PS51257">
    <property type="entry name" value="PROKAR_LIPOPROTEIN"/>
    <property type="match status" value="1"/>
</dbReference>
<dbReference type="Proteomes" id="UP000305539">
    <property type="component" value="Unassembled WGS sequence"/>
</dbReference>
<feature type="region of interest" description="Disordered" evidence="1">
    <location>
        <begin position="298"/>
        <end position="345"/>
    </location>
</feature>
<feature type="region of interest" description="Disordered" evidence="1">
    <location>
        <begin position="35"/>
        <end position="110"/>
    </location>
</feature>
<comment type="caution">
    <text evidence="3">The sequence shown here is derived from an EMBL/GenBank/DDBJ whole genome shotgun (WGS) entry which is preliminary data.</text>
</comment>
<feature type="compositionally biased region" description="Basic and acidic residues" evidence="1">
    <location>
        <begin position="199"/>
        <end position="210"/>
    </location>
</feature>
<dbReference type="Gene3D" id="2.30.30.240">
    <property type="entry name" value="PRC-barrel domain"/>
    <property type="match status" value="2"/>
</dbReference>
<dbReference type="PANTHER" id="PTHR36505">
    <property type="entry name" value="BLR1072 PROTEIN"/>
    <property type="match status" value="1"/>
</dbReference>
<evidence type="ECO:0000313" key="4">
    <source>
        <dbReference type="Proteomes" id="UP000305539"/>
    </source>
</evidence>
<evidence type="ECO:0000256" key="2">
    <source>
        <dbReference type="SAM" id="Phobius"/>
    </source>
</evidence>
<organism evidence="3 4">
    <name type="scientific">Trinickia terrae</name>
    <dbReference type="NCBI Taxonomy" id="2571161"/>
    <lineage>
        <taxon>Bacteria</taxon>
        <taxon>Pseudomonadati</taxon>
        <taxon>Pseudomonadota</taxon>
        <taxon>Betaproteobacteria</taxon>
        <taxon>Burkholderiales</taxon>
        <taxon>Burkholderiaceae</taxon>
        <taxon>Trinickia</taxon>
    </lineage>
</organism>
<dbReference type="PANTHER" id="PTHR36505:SF1">
    <property type="entry name" value="BLR1072 PROTEIN"/>
    <property type="match status" value="1"/>
</dbReference>
<dbReference type="AlphaFoldDB" id="A0A4U1I9F0"/>
<feature type="compositionally biased region" description="Basic and acidic residues" evidence="1">
    <location>
        <begin position="68"/>
        <end position="78"/>
    </location>
</feature>
<feature type="region of interest" description="Disordered" evidence="1">
    <location>
        <begin position="186"/>
        <end position="212"/>
    </location>
</feature>
<feature type="compositionally biased region" description="Low complexity" evidence="1">
    <location>
        <begin position="320"/>
        <end position="345"/>
    </location>
</feature>
<proteinExistence type="predicted"/>
<reference evidence="3 4" key="1">
    <citation type="submission" date="2019-04" db="EMBL/GenBank/DDBJ databases">
        <title>Trinickia sp. 7GSK02, isolated from subtropical forest soil.</title>
        <authorList>
            <person name="Gao Z.-H."/>
            <person name="Qiu L.-H."/>
        </authorList>
    </citation>
    <scope>NUCLEOTIDE SEQUENCE [LARGE SCALE GENOMIC DNA]</scope>
    <source>
        <strain evidence="3 4">7GSK02</strain>
    </source>
</reference>
<feature type="compositionally biased region" description="Low complexity" evidence="1">
    <location>
        <begin position="37"/>
        <end position="66"/>
    </location>
</feature>
<feature type="compositionally biased region" description="Pro residues" evidence="1">
    <location>
        <begin position="96"/>
        <end position="109"/>
    </location>
</feature>
<dbReference type="RefSeq" id="WP_136893431.1">
    <property type="nucleotide sequence ID" value="NZ_SWJE01000004.1"/>
</dbReference>
<name>A0A4U1I9F0_9BURK</name>
<feature type="transmembrane region" description="Helical" evidence="2">
    <location>
        <begin position="12"/>
        <end position="31"/>
    </location>
</feature>
<protein>
    <submittedName>
        <fullName evidence="3">PRC-barrel domain containing protein</fullName>
    </submittedName>
</protein>
<keyword evidence="2" id="KW-1133">Transmembrane helix</keyword>
<keyword evidence="4" id="KW-1185">Reference proteome</keyword>
<keyword evidence="2" id="KW-0812">Transmembrane</keyword>
<accession>A0A4U1I9F0</accession>
<sequence length="345" mass="36555">MSGGFSRQYVTRLIPIFLLLSTLAGCSVLFGPKPAPEAEQPAAPPEEAASEAEASASATEAASAPAVEQKHEAAEAKRPPPKKPVYRPPQRAREPVAPPAPPPPPPPPLIVTRLLSQEQTRGLLDTKVQRPDGKIIGRAIDMFADASGKPQSMLVNLAGFMGVGDRKVRFPWNAFRFGPAQRRTPITLDIGPNESPAAEESRSRAKDKRAANKASGARELLLPVIDATVERHNGERVGRVIDVLIDGNAQPQAAVLDVGNLISHDRRSIAADWSALHFVTKDDEIELQMDLSDAQIEAAPPYSADQPVRAVTPAPPAPPHTTGQAGPTAPGSSSPGLASAARPQR</sequence>
<gene>
    <name evidence="3" type="ORF">FAZ69_08080</name>
</gene>